<sequence length="74" mass="8258">MVLVQRLTLLAANIWDGQVLMFEESKKEEISDKENDTQKSKKLSKLTPICKKYAILVESNGLSGDGLTAISLFQ</sequence>
<dbReference type="OrthoDB" id="286734at2759"/>
<evidence type="ECO:0000313" key="3">
    <source>
        <dbReference type="WBParaSite" id="HDID_0000401101-mRNA-1"/>
    </source>
</evidence>
<protein>
    <submittedName>
        <fullName evidence="1 3">Uncharacterized protein</fullName>
    </submittedName>
</protein>
<accession>A0A158QDY5</accession>
<dbReference type="Proteomes" id="UP000274504">
    <property type="component" value="Unassembled WGS sequence"/>
</dbReference>
<organism evidence="3">
    <name type="scientific">Hymenolepis diminuta</name>
    <name type="common">Rat tapeworm</name>
    <dbReference type="NCBI Taxonomy" id="6216"/>
    <lineage>
        <taxon>Eukaryota</taxon>
        <taxon>Metazoa</taxon>
        <taxon>Spiralia</taxon>
        <taxon>Lophotrochozoa</taxon>
        <taxon>Platyhelminthes</taxon>
        <taxon>Cestoda</taxon>
        <taxon>Eucestoda</taxon>
        <taxon>Cyclophyllidea</taxon>
        <taxon>Hymenolepididae</taxon>
        <taxon>Hymenolepis</taxon>
    </lineage>
</organism>
<dbReference type="AlphaFoldDB" id="A0A158QDY5"/>
<evidence type="ECO:0000313" key="2">
    <source>
        <dbReference type="Proteomes" id="UP000274504"/>
    </source>
</evidence>
<dbReference type="WBParaSite" id="HDID_0000401101-mRNA-1">
    <property type="protein sequence ID" value="HDID_0000401101-mRNA-1"/>
    <property type="gene ID" value="HDID_0000401101"/>
</dbReference>
<evidence type="ECO:0000313" key="1">
    <source>
        <dbReference type="EMBL" id="VDL42362.1"/>
    </source>
</evidence>
<gene>
    <name evidence="1" type="ORF">HDID_LOCUS4009</name>
</gene>
<reference evidence="3" key="1">
    <citation type="submission" date="2016-04" db="UniProtKB">
        <authorList>
            <consortium name="WormBaseParasite"/>
        </authorList>
    </citation>
    <scope>IDENTIFICATION</scope>
</reference>
<dbReference type="EMBL" id="UYSG01001380">
    <property type="protein sequence ID" value="VDL42362.1"/>
    <property type="molecule type" value="Genomic_DNA"/>
</dbReference>
<name>A0A158QDY5_HYMDI</name>
<reference evidence="1 2" key="2">
    <citation type="submission" date="2018-11" db="EMBL/GenBank/DDBJ databases">
        <authorList>
            <consortium name="Pathogen Informatics"/>
        </authorList>
    </citation>
    <scope>NUCLEOTIDE SEQUENCE [LARGE SCALE GENOMIC DNA]</scope>
</reference>
<proteinExistence type="predicted"/>